<dbReference type="PANTHER" id="PTHR42643">
    <property type="entry name" value="IONOTROPIC RECEPTOR 20A-RELATED"/>
    <property type="match status" value="1"/>
</dbReference>
<keyword evidence="2" id="KW-1003">Cell membrane</keyword>
<keyword evidence="5" id="KW-0472">Membrane</keyword>
<name>A0A182XZJ8_ANOST</name>
<evidence type="ECO:0000256" key="1">
    <source>
        <dbReference type="ARBA" id="ARBA00004651"/>
    </source>
</evidence>
<dbReference type="VEuPathDB" id="VectorBase:ASTEI01634"/>
<dbReference type="OMA" id="LEEMISW"/>
<keyword evidence="9" id="KW-1185">Reference proteome</keyword>
<dbReference type="InterPro" id="IPR052192">
    <property type="entry name" value="Insect_Ionotropic_Sensory_Rcpt"/>
</dbReference>
<reference evidence="8" key="2">
    <citation type="submission" date="2020-05" db="UniProtKB">
        <authorList>
            <consortium name="EnsemblMetazoa"/>
        </authorList>
    </citation>
    <scope>IDENTIFICATION</scope>
    <source>
        <strain evidence="8">Indian</strain>
    </source>
</reference>
<dbReference type="PANTHER" id="PTHR42643:SF41">
    <property type="entry name" value="IONOTROPIC RECEPTOR 20A-RELATED"/>
    <property type="match status" value="1"/>
</dbReference>
<keyword evidence="7" id="KW-0325">Glycoprotein</keyword>
<sequence>MLNRAIFGALGSAVLILSVTAESRIQPKQDDFKLRHTVSLLERILLESNSIPIDTYTFVATNESFFWDVIDRLAWHCNTLMLPVFNNAQSLNVHSKQLIVLGADDVDSIMLDEGKIDIFIDKNFRADWQSVSHVLPEMNGVCLVIPKTKKYELLQHLLTPLLSAAWIVLIIALLVGSFVANRYFKNGLLATLIFGVNLNAPGVSRTERTVLFASLLVFFILSEAYQAKLVSLISSCRYPPDPKTVDEFLQTDVMLYVGEATATFVSYRPMLKGRVRNATNYWFSFDGEQDYGTLMQCPAAWDIYVRWINKRYDRYGYNIRPRVHIVREHILSMPASYTFSRSFLLYPRFKVYLTRIFESGLMGYWQTEQDRQRLFEQKLEFVENEIISFSDLEMVWTVLGIGNTAALAVFLLEVAGFALQKYIGTYWPTGGQRLFVKSKKHQKLLPGGGVDFD</sequence>
<evidence type="ECO:0000256" key="2">
    <source>
        <dbReference type="ARBA" id="ARBA00022475"/>
    </source>
</evidence>
<evidence type="ECO:0000256" key="3">
    <source>
        <dbReference type="ARBA" id="ARBA00022692"/>
    </source>
</evidence>
<dbReference type="GO" id="GO:0005886">
    <property type="term" value="C:plasma membrane"/>
    <property type="evidence" value="ECO:0007669"/>
    <property type="project" value="UniProtKB-SubCell"/>
</dbReference>
<evidence type="ECO:0000256" key="5">
    <source>
        <dbReference type="ARBA" id="ARBA00023136"/>
    </source>
</evidence>
<dbReference type="STRING" id="30069.A0A182XZJ8"/>
<keyword evidence="4" id="KW-1133">Transmembrane helix</keyword>
<dbReference type="AlphaFoldDB" id="A0A182XZJ8"/>
<evidence type="ECO:0000256" key="4">
    <source>
        <dbReference type="ARBA" id="ARBA00022989"/>
    </source>
</evidence>
<accession>A0A182XZJ8</accession>
<proteinExistence type="predicted"/>
<keyword evidence="6" id="KW-0675">Receptor</keyword>
<organism evidence="8 9">
    <name type="scientific">Anopheles stephensi</name>
    <name type="common">Indo-Pakistan malaria mosquito</name>
    <dbReference type="NCBI Taxonomy" id="30069"/>
    <lineage>
        <taxon>Eukaryota</taxon>
        <taxon>Metazoa</taxon>
        <taxon>Ecdysozoa</taxon>
        <taxon>Arthropoda</taxon>
        <taxon>Hexapoda</taxon>
        <taxon>Insecta</taxon>
        <taxon>Pterygota</taxon>
        <taxon>Neoptera</taxon>
        <taxon>Endopterygota</taxon>
        <taxon>Diptera</taxon>
        <taxon>Nematocera</taxon>
        <taxon>Culicoidea</taxon>
        <taxon>Culicidae</taxon>
        <taxon>Anophelinae</taxon>
        <taxon>Anopheles</taxon>
    </lineage>
</organism>
<dbReference type="EnsemblMetazoa" id="ASTEI01634-RA">
    <property type="protein sequence ID" value="ASTEI01634-PA"/>
    <property type="gene ID" value="ASTEI01634"/>
</dbReference>
<protein>
    <recommendedName>
        <fullName evidence="10">Ionotropic glutamate receptor C-terminal domain-containing protein</fullName>
    </recommendedName>
</protein>
<comment type="subcellular location">
    <subcellularLocation>
        <location evidence="1">Cell membrane</location>
        <topology evidence="1">Multi-pass membrane protein</topology>
    </subcellularLocation>
</comment>
<dbReference type="Proteomes" id="UP000076408">
    <property type="component" value="Unassembled WGS sequence"/>
</dbReference>
<evidence type="ECO:0008006" key="10">
    <source>
        <dbReference type="Google" id="ProtNLM"/>
    </source>
</evidence>
<dbReference type="VEuPathDB" id="VectorBase:ASTE006453"/>
<reference evidence="9" key="1">
    <citation type="journal article" date="2014" name="Genome Biol.">
        <title>Genome analysis of a major urban malaria vector mosquito, Anopheles stephensi.</title>
        <authorList>
            <person name="Jiang X."/>
            <person name="Peery A."/>
            <person name="Hall A.B."/>
            <person name="Sharma A."/>
            <person name="Chen X.G."/>
            <person name="Waterhouse R.M."/>
            <person name="Komissarov A."/>
            <person name="Riehle M.M."/>
            <person name="Shouche Y."/>
            <person name="Sharakhova M.V."/>
            <person name="Lawson D."/>
            <person name="Pakpour N."/>
            <person name="Arensburger P."/>
            <person name="Davidson V.L."/>
            <person name="Eiglmeier K."/>
            <person name="Emrich S."/>
            <person name="George P."/>
            <person name="Kennedy R.C."/>
            <person name="Mane S.P."/>
            <person name="Maslen G."/>
            <person name="Oringanje C."/>
            <person name="Qi Y."/>
            <person name="Settlage R."/>
            <person name="Tojo M."/>
            <person name="Tubio J.M."/>
            <person name="Unger M.F."/>
            <person name="Wang B."/>
            <person name="Vernick K.D."/>
            <person name="Ribeiro J.M."/>
            <person name="James A.A."/>
            <person name="Michel K."/>
            <person name="Riehle M.A."/>
            <person name="Luckhart S."/>
            <person name="Sharakhov I.V."/>
            <person name="Tu Z."/>
        </authorList>
    </citation>
    <scope>NUCLEOTIDE SEQUENCE [LARGE SCALE GENOMIC DNA]</scope>
    <source>
        <strain evidence="9">Indian</strain>
    </source>
</reference>
<evidence type="ECO:0000313" key="8">
    <source>
        <dbReference type="EnsemblMetazoa" id="ASTEI01634-PA"/>
    </source>
</evidence>
<evidence type="ECO:0000256" key="6">
    <source>
        <dbReference type="ARBA" id="ARBA00023170"/>
    </source>
</evidence>
<keyword evidence="3" id="KW-0812">Transmembrane</keyword>
<evidence type="ECO:0000256" key="7">
    <source>
        <dbReference type="ARBA" id="ARBA00023180"/>
    </source>
</evidence>
<evidence type="ECO:0000313" key="9">
    <source>
        <dbReference type="Proteomes" id="UP000076408"/>
    </source>
</evidence>